<proteinExistence type="predicted"/>
<protein>
    <recommendedName>
        <fullName evidence="1">Metallo-beta-lactamase domain-containing protein</fullName>
    </recommendedName>
</protein>
<dbReference type="PANTHER" id="PTHR43546:SF3">
    <property type="entry name" value="UPF0173 METAL-DEPENDENT HYDROLASE MJ1163"/>
    <property type="match status" value="1"/>
</dbReference>
<name>A0A7R8X4U1_9CRUS</name>
<dbReference type="PANTHER" id="PTHR43546">
    <property type="entry name" value="UPF0173 METAL-DEPENDENT HYDROLASE MJ1163-RELATED"/>
    <property type="match status" value="1"/>
</dbReference>
<dbReference type="InterPro" id="IPR050114">
    <property type="entry name" value="UPF0173_UPF0282_UlaG_hydrolase"/>
</dbReference>
<dbReference type="InterPro" id="IPR036866">
    <property type="entry name" value="RibonucZ/Hydroxyglut_hydro"/>
</dbReference>
<accession>A0A7R8X4U1</accession>
<dbReference type="SUPFAM" id="SSF56281">
    <property type="entry name" value="Metallo-hydrolase/oxidoreductase"/>
    <property type="match status" value="1"/>
</dbReference>
<dbReference type="NCBIfam" id="NF001911">
    <property type="entry name" value="PRK00685.1"/>
    <property type="match status" value="1"/>
</dbReference>
<dbReference type="GO" id="GO:0031123">
    <property type="term" value="P:RNA 3'-end processing"/>
    <property type="evidence" value="ECO:0007669"/>
    <property type="project" value="UniProtKB-ARBA"/>
</dbReference>
<feature type="domain" description="Metallo-beta-lactamase" evidence="1">
    <location>
        <begin position="26"/>
        <end position="138"/>
    </location>
</feature>
<dbReference type="InterPro" id="IPR001279">
    <property type="entry name" value="Metallo-B-lactamas"/>
</dbReference>
<dbReference type="AlphaFoldDB" id="A0A7R8X4U1"/>
<evidence type="ECO:0000259" key="1">
    <source>
        <dbReference type="Pfam" id="PF12706"/>
    </source>
</evidence>
<dbReference type="EMBL" id="OB741234">
    <property type="protein sequence ID" value="CAD7239785.1"/>
    <property type="molecule type" value="Genomic_DNA"/>
</dbReference>
<dbReference type="OrthoDB" id="17458at2759"/>
<gene>
    <name evidence="2" type="ORF">CTOB1V02_LOCUS17600</name>
</gene>
<sequence>MLDAERILNRTKATLVAAYEVTNWYAEKGIENRFAVNHGGTFSQNGVGIKSVNAIHSSSFPDGVYGGNPMGFLIHTDKQACYVAGDTALHMDMKLIPEFVPKLDLAILPIGDVFTMGVKDAAIAAEYVQCDRVLGCHYDTFPPIA</sequence>
<evidence type="ECO:0000313" key="2">
    <source>
        <dbReference type="EMBL" id="CAD7239785.1"/>
    </source>
</evidence>
<feature type="non-terminal residue" evidence="2">
    <location>
        <position position="145"/>
    </location>
</feature>
<dbReference type="Pfam" id="PF12706">
    <property type="entry name" value="Lactamase_B_2"/>
    <property type="match status" value="1"/>
</dbReference>
<dbReference type="Gene3D" id="3.60.15.10">
    <property type="entry name" value="Ribonuclease Z/Hydroxyacylglutathione hydrolase-like"/>
    <property type="match status" value="1"/>
</dbReference>
<organism evidence="2">
    <name type="scientific">Cyprideis torosa</name>
    <dbReference type="NCBI Taxonomy" id="163714"/>
    <lineage>
        <taxon>Eukaryota</taxon>
        <taxon>Metazoa</taxon>
        <taxon>Ecdysozoa</taxon>
        <taxon>Arthropoda</taxon>
        <taxon>Crustacea</taxon>
        <taxon>Oligostraca</taxon>
        <taxon>Ostracoda</taxon>
        <taxon>Podocopa</taxon>
        <taxon>Podocopida</taxon>
        <taxon>Cytherocopina</taxon>
        <taxon>Cytheroidea</taxon>
        <taxon>Cytherideidae</taxon>
        <taxon>Cyprideis</taxon>
    </lineage>
</organism>
<reference evidence="2" key="1">
    <citation type="submission" date="2020-11" db="EMBL/GenBank/DDBJ databases">
        <authorList>
            <person name="Tran Van P."/>
        </authorList>
    </citation>
    <scope>NUCLEOTIDE SEQUENCE</scope>
</reference>